<evidence type="ECO:0000256" key="7">
    <source>
        <dbReference type="HAMAP-Rule" id="MF_00802"/>
    </source>
</evidence>
<dbReference type="InterPro" id="IPR013546">
    <property type="entry name" value="PII_UdlTrfase/GS_AdlTrfase"/>
</dbReference>
<dbReference type="Pfam" id="PF08335">
    <property type="entry name" value="GlnD_UR_UTase"/>
    <property type="match status" value="1"/>
</dbReference>
<evidence type="ECO:0000259" key="8">
    <source>
        <dbReference type="Pfam" id="PF03710"/>
    </source>
</evidence>
<comment type="catalytic activity">
    <reaction evidence="7">
        <text>[glutamine synthetase]-L-tyrosine + ATP = [glutamine synthetase]-O(4)-(5'-adenylyl)-L-tyrosine + diphosphate</text>
        <dbReference type="Rhea" id="RHEA:18589"/>
        <dbReference type="Rhea" id="RHEA-COMP:10660"/>
        <dbReference type="Rhea" id="RHEA-COMP:10661"/>
        <dbReference type="ChEBI" id="CHEBI:30616"/>
        <dbReference type="ChEBI" id="CHEBI:33019"/>
        <dbReference type="ChEBI" id="CHEBI:46858"/>
        <dbReference type="ChEBI" id="CHEBI:83624"/>
        <dbReference type="EC" id="2.7.7.42"/>
    </reaction>
</comment>
<dbReference type="EC" id="2.7.7.89" evidence="7"/>
<dbReference type="SUPFAM" id="SSF81593">
    <property type="entry name" value="Nucleotidyltransferase substrate binding subunit/domain"/>
    <property type="match status" value="2"/>
</dbReference>
<dbReference type="InterPro" id="IPR023057">
    <property type="entry name" value="GlnE"/>
</dbReference>
<dbReference type="EC" id="2.7.7.42" evidence="7"/>
<organism evidence="10 11">
    <name type="scientific">Robbsia andropogonis</name>
    <dbReference type="NCBI Taxonomy" id="28092"/>
    <lineage>
        <taxon>Bacteria</taxon>
        <taxon>Pseudomonadati</taxon>
        <taxon>Pseudomonadota</taxon>
        <taxon>Betaproteobacteria</taxon>
        <taxon>Burkholderiales</taxon>
        <taxon>Burkholderiaceae</taxon>
        <taxon>Robbsia</taxon>
    </lineage>
</organism>
<feature type="domain" description="PII-uridylyltransferase/Glutamine-synthetase adenylyltransferase" evidence="9">
    <location>
        <begin position="307"/>
        <end position="456"/>
    </location>
</feature>
<comment type="function">
    <text evidence="7">Involved in the regulation of glutamine synthetase GlnA, a key enzyme in the process to assimilate ammonia. When cellular nitrogen levels are high, the C-terminal adenylyl transferase (AT) inactivates GlnA by covalent transfer of an adenylyl group from ATP to specific tyrosine residue of GlnA, thus reducing its activity. Conversely, when nitrogen levels are low, the N-terminal adenylyl removase (AR) activates GlnA by removing the adenylyl group by phosphorolysis, increasing its activity. The regulatory region of GlnE binds the signal transduction protein PII (GlnB) which indicates the nitrogen status of the cell.</text>
</comment>
<dbReference type="Gene3D" id="1.20.120.330">
    <property type="entry name" value="Nucleotidyltransferases domain 2"/>
    <property type="match status" value="2"/>
</dbReference>
<dbReference type="GO" id="GO:0047388">
    <property type="term" value="F:[glutamine synthetase]-adenylyl-L-tyrosine phosphorylase activity"/>
    <property type="evidence" value="ECO:0007669"/>
    <property type="project" value="UniProtKB-EC"/>
</dbReference>
<keyword evidence="5 7" id="KW-0460">Magnesium</keyword>
<keyword evidence="11" id="KW-1185">Reference proteome</keyword>
<dbReference type="Proteomes" id="UP000033618">
    <property type="component" value="Unassembled WGS sequence"/>
</dbReference>
<dbReference type="InterPro" id="IPR005190">
    <property type="entry name" value="GlnE_rpt_dom"/>
</dbReference>
<evidence type="ECO:0000313" key="10">
    <source>
        <dbReference type="EMBL" id="KKB63115.1"/>
    </source>
</evidence>
<dbReference type="Pfam" id="PF03710">
    <property type="entry name" value="GlnE"/>
    <property type="match status" value="2"/>
</dbReference>
<keyword evidence="4 7" id="KW-0067">ATP-binding</keyword>
<keyword evidence="2 7" id="KW-0548">Nucleotidyltransferase</keyword>
<evidence type="ECO:0000313" key="11">
    <source>
        <dbReference type="Proteomes" id="UP000033618"/>
    </source>
</evidence>
<dbReference type="EMBL" id="LAQU01000013">
    <property type="protein sequence ID" value="KKB63115.1"/>
    <property type="molecule type" value="Genomic_DNA"/>
</dbReference>
<dbReference type="HAMAP" id="MF_00802">
    <property type="entry name" value="GlnE"/>
    <property type="match status" value="1"/>
</dbReference>
<comment type="caution">
    <text evidence="10">The sequence shown here is derived from an EMBL/GenBank/DDBJ whole genome shotgun (WGS) entry which is preliminary data.</text>
</comment>
<feature type="region of interest" description="Adenylyl removase" evidence="7">
    <location>
        <begin position="1"/>
        <end position="461"/>
    </location>
</feature>
<dbReference type="Gene3D" id="1.20.120.1510">
    <property type="match status" value="1"/>
</dbReference>
<dbReference type="PANTHER" id="PTHR30621">
    <property type="entry name" value="GLUTAMINE SYNTHETASE ADENYLYLTRANSFERASE"/>
    <property type="match status" value="1"/>
</dbReference>
<evidence type="ECO:0000256" key="3">
    <source>
        <dbReference type="ARBA" id="ARBA00022741"/>
    </source>
</evidence>
<dbReference type="GO" id="GO:0000820">
    <property type="term" value="P:regulation of glutamine family amino acid metabolic process"/>
    <property type="evidence" value="ECO:0007669"/>
    <property type="project" value="UniProtKB-UniRule"/>
</dbReference>
<dbReference type="FunFam" id="1.20.120.330:FF:000005">
    <property type="entry name" value="Bifunctional glutamine synthetase adenylyltransferase/adenylyl-removing enzyme"/>
    <property type="match status" value="1"/>
</dbReference>
<evidence type="ECO:0000256" key="2">
    <source>
        <dbReference type="ARBA" id="ARBA00022695"/>
    </source>
</evidence>
<accession>A0A0F5JZL5</accession>
<protein>
    <recommendedName>
        <fullName evidence="7">Bifunctional glutamine synthetase adenylyltransferase/adenylyl-removing enzyme</fullName>
    </recommendedName>
    <alternativeName>
        <fullName evidence="7">ATP:glutamine synthetase adenylyltransferase</fullName>
    </alternativeName>
    <alternativeName>
        <fullName evidence="7">ATase</fullName>
    </alternativeName>
    <domain>
        <recommendedName>
            <fullName evidence="7">Glutamine synthetase adenylyl-L-tyrosine phosphorylase</fullName>
            <ecNumber evidence="7">2.7.7.89</ecNumber>
        </recommendedName>
        <alternativeName>
            <fullName evidence="7">Adenylyl removase</fullName>
            <shortName evidence="7">AR</shortName>
            <shortName evidence="7">AT-N</shortName>
        </alternativeName>
    </domain>
    <domain>
        <recommendedName>
            <fullName evidence="7">Glutamine synthetase adenylyl transferase</fullName>
            <ecNumber evidence="7">2.7.7.42</ecNumber>
        </recommendedName>
        <alternativeName>
            <fullName evidence="7">Adenylyl transferase</fullName>
            <shortName evidence="7">AT</shortName>
            <shortName evidence="7">AT-C</shortName>
        </alternativeName>
    </domain>
</protein>
<evidence type="ECO:0000259" key="9">
    <source>
        <dbReference type="Pfam" id="PF08335"/>
    </source>
</evidence>
<dbReference type="SUPFAM" id="SSF81301">
    <property type="entry name" value="Nucleotidyltransferase"/>
    <property type="match status" value="2"/>
</dbReference>
<sequence length="1063" mass="116786">MPPGPLWHGRAVRCAAAFSGFAARTFAAWPDVAAYVDANVDRPVTRDGIMTRYSARRADAEAVIRAAHGLQADAPLDDDQRYNALCTALRRLRADIFCTVMARDLAGLADLTEVTDAMSDLAEVAIAQALDTIEQAMVRRFGMPLRESDGAPLALGVVGMGKLGGRELNVSSDIDLIFVYEEAGQTAGGERAGIDNHDFFTRMGRKLIGALSERTADGYVFRVDMRLRPNGDSGPLVCSMAMLEAYFFVQGREWERYAWIKGRLLPCVDQIAAREAQARLSVQLDQLVRPFVFRRYLDFGVIDAIRSLHKQIGEEARRRALLRPDLSDDVKLGRGGIREIEFGAQVFQLVRGGQDPALRVRPTLQVLAIAVQRGLIGEANVTQLRDAYAFLRRLEHRLQYAEDAQTHAMPVDAARRAALATAMGHVDARGEGDYAALQATLAAHRDVVEREFEQLFAPQDALAAVTVNGSSATSVPRATGEEVALGTLPPSRTADDAAKALWHETSEEGASDGPQARAVLWQHAACLGLVEPDLDAVRDHGVDTARRPGTADDAALDDLIARMRAMHVASRYQQLPSESRERVDALVRRALVEISANASAASRDAAAAGESGPAARRLVLARWLDLLERICGRRAYLALLTEFPVALRRVLEVLAGAQWAATYLIKHPQLLDELLDDEAVHAPFDWSAFAHDLREKLHGTAKTGHVRGTKVHAAPDVEQQMDLLRHAQHAEVFRILLRDLYGLLSVEAVSDRLSELADTVLDVTLETVWRAIAERPMLEGDLPRFAIIAYGKLGGKELGYGSDLDLIFLYDDQREGDDVAEHYTRLARRLISWLTTATGAGQLYDVDLRLRPNGSSGLLVTPIDGFRRYQQREAGQANTAWVWEHQAITRARYCAGDPAIGATFEQIREEVLATPRDARALAAEIVAMRSRVHDGHPNHSGLFDLKHDRGGMVDIEFLVQYGVLRHAAAHPALIRNSGNLALLDVLAGLDFAPLADIQAVQAAYRRYRILQHRVRLDGALHARVAMSRVETERHAVCRLWDHVLGNIVAAEGPSALGDPMARG</sequence>
<feature type="region of interest" description="Adenylyl transferase" evidence="7">
    <location>
        <begin position="494"/>
        <end position="1063"/>
    </location>
</feature>
<dbReference type="GO" id="GO:0000287">
    <property type="term" value="F:magnesium ion binding"/>
    <property type="evidence" value="ECO:0007669"/>
    <property type="project" value="UniProtKB-UniRule"/>
</dbReference>
<dbReference type="NCBIfam" id="NF008292">
    <property type="entry name" value="PRK11072.1"/>
    <property type="match status" value="2"/>
</dbReference>
<evidence type="ECO:0000256" key="6">
    <source>
        <dbReference type="ARBA" id="ARBA00023268"/>
    </source>
</evidence>
<dbReference type="GO" id="GO:0005829">
    <property type="term" value="C:cytosol"/>
    <property type="evidence" value="ECO:0007669"/>
    <property type="project" value="TreeGrafter"/>
</dbReference>
<keyword evidence="3 7" id="KW-0547">Nucleotide-binding</keyword>
<reference evidence="10 11" key="1">
    <citation type="submission" date="2015-03" db="EMBL/GenBank/DDBJ databases">
        <title>Draft Genome Sequence of Burkholderia andropogonis type strain ICMP2807, isolated from Sorghum bicolor.</title>
        <authorList>
            <person name="Lopes-Santos L."/>
            <person name="Castro D.B."/>
            <person name="Ottoboni L.M."/>
            <person name="Park D."/>
            <person name="Weirc B.S."/>
            <person name="Destefano S.A."/>
        </authorList>
    </citation>
    <scope>NUCLEOTIDE SEQUENCE [LARGE SCALE GENOMIC DNA]</scope>
    <source>
        <strain evidence="10 11">ICMP2807</strain>
    </source>
</reference>
<feature type="domain" description="Glutamate-ammonia ligase adenylyltransferase repeated" evidence="8">
    <location>
        <begin position="648"/>
        <end position="906"/>
    </location>
</feature>
<gene>
    <name evidence="7" type="primary">glnE</name>
    <name evidence="10" type="ORF">WM40_13740</name>
</gene>
<dbReference type="GO" id="GO:0008882">
    <property type="term" value="F:[glutamate-ammonia-ligase] adenylyltransferase activity"/>
    <property type="evidence" value="ECO:0007669"/>
    <property type="project" value="UniProtKB-UniRule"/>
</dbReference>
<dbReference type="STRING" id="28092.WM40_13740"/>
<comment type="cofactor">
    <cofactor evidence="7">
        <name>Mg(2+)</name>
        <dbReference type="ChEBI" id="CHEBI:18420"/>
    </cofactor>
</comment>
<dbReference type="GO" id="GO:0005524">
    <property type="term" value="F:ATP binding"/>
    <property type="evidence" value="ECO:0007669"/>
    <property type="project" value="UniProtKB-UniRule"/>
</dbReference>
<evidence type="ECO:0000256" key="1">
    <source>
        <dbReference type="ARBA" id="ARBA00022679"/>
    </source>
</evidence>
<dbReference type="Gene3D" id="3.30.460.10">
    <property type="entry name" value="Beta Polymerase, domain 2"/>
    <property type="match status" value="2"/>
</dbReference>
<name>A0A0F5JZL5_9BURK</name>
<dbReference type="PATRIC" id="fig|28092.6.peg.3236"/>
<evidence type="ECO:0000256" key="5">
    <source>
        <dbReference type="ARBA" id="ARBA00022842"/>
    </source>
</evidence>
<keyword evidence="6 7" id="KW-0511">Multifunctional enzyme</keyword>
<evidence type="ECO:0000256" key="4">
    <source>
        <dbReference type="ARBA" id="ARBA00022840"/>
    </source>
</evidence>
<feature type="domain" description="Glutamate-ammonia ligase adenylyltransferase repeated" evidence="8">
    <location>
        <begin position="79"/>
        <end position="271"/>
    </location>
</feature>
<proteinExistence type="inferred from homology"/>
<dbReference type="InterPro" id="IPR043519">
    <property type="entry name" value="NT_sf"/>
</dbReference>
<comment type="similarity">
    <text evidence="7">Belongs to the GlnE family.</text>
</comment>
<comment type="catalytic activity">
    <reaction evidence="7">
        <text>[glutamine synthetase]-O(4)-(5'-adenylyl)-L-tyrosine + phosphate = [glutamine synthetase]-L-tyrosine + ADP</text>
        <dbReference type="Rhea" id="RHEA:43716"/>
        <dbReference type="Rhea" id="RHEA-COMP:10660"/>
        <dbReference type="Rhea" id="RHEA-COMP:10661"/>
        <dbReference type="ChEBI" id="CHEBI:43474"/>
        <dbReference type="ChEBI" id="CHEBI:46858"/>
        <dbReference type="ChEBI" id="CHEBI:83624"/>
        <dbReference type="ChEBI" id="CHEBI:456216"/>
        <dbReference type="EC" id="2.7.7.89"/>
    </reaction>
</comment>
<dbReference type="CDD" id="cd05401">
    <property type="entry name" value="NT_GlnE_GlnD_like"/>
    <property type="match status" value="2"/>
</dbReference>
<dbReference type="AlphaFoldDB" id="A0A0F5JZL5"/>
<keyword evidence="1 7" id="KW-0808">Transferase</keyword>
<dbReference type="PANTHER" id="PTHR30621:SF0">
    <property type="entry name" value="BIFUNCTIONAL GLUTAMINE SYNTHETASE ADENYLYLTRANSFERASE_ADENYLYL-REMOVING ENZYME"/>
    <property type="match status" value="1"/>
</dbReference>